<feature type="region of interest" description="Disordered" evidence="1">
    <location>
        <begin position="211"/>
        <end position="300"/>
    </location>
</feature>
<dbReference type="Gene3D" id="1.20.120.1920">
    <property type="entry name" value="UBAP1 SOUBA domain"/>
    <property type="match status" value="1"/>
</dbReference>
<dbReference type="EMBL" id="LR000238">
    <property type="protein sequence ID" value="SVE69857.1"/>
    <property type="molecule type" value="mRNA"/>
</dbReference>
<dbReference type="InterPro" id="IPR015940">
    <property type="entry name" value="UBA"/>
</dbReference>
<feature type="compositionally biased region" description="Polar residues" evidence="1">
    <location>
        <begin position="247"/>
        <end position="257"/>
    </location>
</feature>
<dbReference type="InterPro" id="IPR042575">
    <property type="entry name" value="UBAP1_C"/>
</dbReference>
<evidence type="ECO:0000259" key="2">
    <source>
        <dbReference type="PROSITE" id="PS50030"/>
    </source>
</evidence>
<organism evidence="3">
    <name type="scientific">Eubosmina coregoni</name>
    <dbReference type="NCBI Taxonomy" id="186181"/>
    <lineage>
        <taxon>Eukaryota</taxon>
        <taxon>Metazoa</taxon>
        <taxon>Ecdysozoa</taxon>
        <taxon>Arthropoda</taxon>
        <taxon>Crustacea</taxon>
        <taxon>Branchiopoda</taxon>
        <taxon>Diplostraca</taxon>
        <taxon>Cladocera</taxon>
        <taxon>Anomopoda</taxon>
        <taxon>Bosminidae</taxon>
        <taxon>Eubosmina</taxon>
    </lineage>
</organism>
<evidence type="ECO:0000256" key="1">
    <source>
        <dbReference type="SAM" id="MobiDB-lite"/>
    </source>
</evidence>
<proteinExistence type="evidence at transcript level"/>
<dbReference type="PROSITE" id="PS50030">
    <property type="entry name" value="UBA"/>
    <property type="match status" value="1"/>
</dbReference>
<accession>A0A4Y7LL89</accession>
<dbReference type="PANTHER" id="PTHR15960">
    <property type="entry name" value="LD44032P"/>
    <property type="match status" value="1"/>
</dbReference>
<dbReference type="InterPro" id="IPR009060">
    <property type="entry name" value="UBA-like_sf"/>
</dbReference>
<feature type="compositionally biased region" description="Low complexity" evidence="1">
    <location>
        <begin position="219"/>
        <end position="228"/>
    </location>
</feature>
<sequence>MDRNASSYLNGVSVKISEKYRPPRRPNFPPGLCHFEPPSYLFCQEIDSPDDVTALQLVDEIRKRRTSEILERKQRIAALKSQVEDEKEIEDIKEDIALNIATPNSIPQPIVPTAVLHNSSNGPLLPQHTQASSMAVLTPIQSSTVEASKKVKETSAINLAEFESYSTNPFEEMELKTLNDKEELAMLLQPSAAPKLAYGLQYQSFNLPWPPSRMPETYQQPVQQQQPQYSTPAASTTKSVPDLSEMTPITTNGVPPNSSSSSSAFPDKRLSSRTPPPRLTSNDCISRPKIHYNPTSNMLPQSQNVEKSLNAAEKRLLESLNDMGFPRSKCARAIKRLGAIEKDVVDQLLLIQSITANAQEWLTQLEQHLQLSQQLSGLGFERRKIDSALLAAGYDRDKALDILLMM</sequence>
<dbReference type="SUPFAM" id="SSF46934">
    <property type="entry name" value="UBA-like"/>
    <property type="match status" value="1"/>
</dbReference>
<dbReference type="GO" id="GO:0043162">
    <property type="term" value="P:ubiquitin-dependent protein catabolic process via the multivesicular body sorting pathway"/>
    <property type="evidence" value="ECO:0007669"/>
    <property type="project" value="InterPro"/>
</dbReference>
<dbReference type="PANTHER" id="PTHR15960:SF5">
    <property type="entry name" value="LD44032P"/>
    <property type="match status" value="1"/>
</dbReference>
<reference evidence="3" key="1">
    <citation type="submission" date="2018-08" db="EMBL/GenBank/DDBJ databases">
        <authorList>
            <person name="Cornetti L."/>
        </authorList>
    </citation>
    <scope>NUCLEOTIDE SEQUENCE</scope>
    <source>
        <strain evidence="3">FI-BAL1-1</strain>
    </source>
</reference>
<feature type="compositionally biased region" description="Polar residues" evidence="1">
    <location>
        <begin position="229"/>
        <end position="239"/>
    </location>
</feature>
<dbReference type="GO" id="GO:0043130">
    <property type="term" value="F:ubiquitin binding"/>
    <property type="evidence" value="ECO:0007669"/>
    <property type="project" value="InterPro"/>
</dbReference>
<protein>
    <submittedName>
        <fullName evidence="3">EOG090X07V0</fullName>
    </submittedName>
</protein>
<feature type="domain" description="UBA" evidence="2">
    <location>
        <begin position="364"/>
        <end position="406"/>
    </location>
</feature>
<dbReference type="AlphaFoldDB" id="A0A4Y7LL89"/>
<dbReference type="CDD" id="cd14316">
    <property type="entry name" value="UBA2_UBAP1_like"/>
    <property type="match status" value="1"/>
</dbReference>
<name>A0A4Y7LL89_9CRUS</name>
<dbReference type="InterPro" id="IPR038870">
    <property type="entry name" value="UBAP1"/>
</dbReference>
<evidence type="ECO:0000313" key="3">
    <source>
        <dbReference type="EMBL" id="SVE69857.1"/>
    </source>
</evidence>
<gene>
    <name evidence="3" type="primary">EOG090X07V0</name>
</gene>
<dbReference type="GO" id="GO:0000813">
    <property type="term" value="C:ESCRT I complex"/>
    <property type="evidence" value="ECO:0007669"/>
    <property type="project" value="InterPro"/>
</dbReference>